<dbReference type="InterPro" id="IPR036393">
    <property type="entry name" value="AceGlu_kinase-like_sf"/>
</dbReference>
<evidence type="ECO:0000256" key="4">
    <source>
        <dbReference type="ARBA" id="ARBA00022840"/>
    </source>
</evidence>
<dbReference type="PANTHER" id="PTHR43654:SF3">
    <property type="entry name" value="GLUTAMATE 5-KINASE"/>
    <property type="match status" value="1"/>
</dbReference>
<proteinExistence type="predicted"/>
<comment type="caution">
    <text evidence="7">The sequence shown here is derived from an EMBL/GenBank/DDBJ whole genome shotgun (WGS) entry which is preliminary data.</text>
</comment>
<dbReference type="GO" id="GO:0005524">
    <property type="term" value="F:ATP binding"/>
    <property type="evidence" value="ECO:0007669"/>
    <property type="project" value="UniProtKB-KW"/>
</dbReference>
<feature type="compositionally biased region" description="Polar residues" evidence="5">
    <location>
        <begin position="151"/>
        <end position="163"/>
    </location>
</feature>
<evidence type="ECO:0000259" key="6">
    <source>
        <dbReference type="Pfam" id="PF00696"/>
    </source>
</evidence>
<keyword evidence="4" id="KW-0067">ATP-binding</keyword>
<dbReference type="GO" id="GO:0005829">
    <property type="term" value="C:cytosol"/>
    <property type="evidence" value="ECO:0007669"/>
    <property type="project" value="TreeGrafter"/>
</dbReference>
<dbReference type="GO" id="GO:1901607">
    <property type="term" value="P:alpha-amino acid biosynthetic process"/>
    <property type="evidence" value="ECO:0007669"/>
    <property type="project" value="UniProtKB-ARBA"/>
</dbReference>
<accession>A0A9W8LRT9</accession>
<dbReference type="AlphaFoldDB" id="A0A9W8LRT9"/>
<dbReference type="EMBL" id="JANBUO010000553">
    <property type="protein sequence ID" value="KAJ2803217.1"/>
    <property type="molecule type" value="Genomic_DNA"/>
</dbReference>
<protein>
    <submittedName>
        <fullName evidence="7">Glutamate 5-kinase</fullName>
        <ecNumber evidence="7">2.7.2.11</ecNumber>
    </submittedName>
</protein>
<evidence type="ECO:0000256" key="2">
    <source>
        <dbReference type="ARBA" id="ARBA00022741"/>
    </source>
</evidence>
<feature type="compositionally biased region" description="Basic residues" evidence="5">
    <location>
        <begin position="206"/>
        <end position="220"/>
    </location>
</feature>
<keyword evidence="3" id="KW-0418">Kinase</keyword>
<dbReference type="GO" id="GO:0004349">
    <property type="term" value="F:glutamate 5-kinase activity"/>
    <property type="evidence" value="ECO:0007669"/>
    <property type="project" value="UniProtKB-EC"/>
</dbReference>
<feature type="compositionally biased region" description="Low complexity" evidence="5">
    <location>
        <begin position="221"/>
        <end position="235"/>
    </location>
</feature>
<feature type="compositionally biased region" description="Low complexity" evidence="5">
    <location>
        <begin position="38"/>
        <end position="49"/>
    </location>
</feature>
<keyword evidence="2" id="KW-0547">Nucleotide-binding</keyword>
<evidence type="ECO:0000256" key="5">
    <source>
        <dbReference type="SAM" id="MobiDB-lite"/>
    </source>
</evidence>
<feature type="compositionally biased region" description="Polar residues" evidence="5">
    <location>
        <begin position="177"/>
        <end position="198"/>
    </location>
</feature>
<organism evidence="7 8">
    <name type="scientific">Coemansia guatemalensis</name>
    <dbReference type="NCBI Taxonomy" id="2761395"/>
    <lineage>
        <taxon>Eukaryota</taxon>
        <taxon>Fungi</taxon>
        <taxon>Fungi incertae sedis</taxon>
        <taxon>Zoopagomycota</taxon>
        <taxon>Kickxellomycotina</taxon>
        <taxon>Kickxellomycetes</taxon>
        <taxon>Kickxellales</taxon>
        <taxon>Kickxellaceae</taxon>
        <taxon>Coemansia</taxon>
    </lineage>
</organism>
<feature type="compositionally biased region" description="Basic residues" evidence="5">
    <location>
        <begin position="7"/>
        <end position="23"/>
    </location>
</feature>
<dbReference type="PANTHER" id="PTHR43654">
    <property type="entry name" value="GLUTAMATE 5-KINASE"/>
    <property type="match status" value="1"/>
</dbReference>
<feature type="region of interest" description="Disordered" evidence="5">
    <location>
        <begin position="1"/>
        <end position="239"/>
    </location>
</feature>
<evidence type="ECO:0000313" key="7">
    <source>
        <dbReference type="EMBL" id="KAJ2803217.1"/>
    </source>
</evidence>
<keyword evidence="1 7" id="KW-0808">Transferase</keyword>
<dbReference type="EC" id="2.7.2.11" evidence="7"/>
<feature type="domain" description="Aspartate/glutamate/uridylate kinase" evidence="6">
    <location>
        <begin position="248"/>
        <end position="311"/>
    </location>
</feature>
<dbReference type="InterPro" id="IPR001048">
    <property type="entry name" value="Asp/Glu/Uridylate_kinase"/>
</dbReference>
<evidence type="ECO:0000256" key="1">
    <source>
        <dbReference type="ARBA" id="ARBA00022679"/>
    </source>
</evidence>
<dbReference type="Proteomes" id="UP001140094">
    <property type="component" value="Unassembled WGS sequence"/>
</dbReference>
<dbReference type="SUPFAM" id="SSF53633">
    <property type="entry name" value="Carbamate kinase-like"/>
    <property type="match status" value="1"/>
</dbReference>
<dbReference type="Pfam" id="PF00696">
    <property type="entry name" value="AA_kinase"/>
    <property type="match status" value="1"/>
</dbReference>
<dbReference type="Gene3D" id="3.40.1160.10">
    <property type="entry name" value="Acetylglutamate kinase-like"/>
    <property type="match status" value="1"/>
</dbReference>
<dbReference type="OrthoDB" id="409889at2759"/>
<feature type="compositionally biased region" description="Polar residues" evidence="5">
    <location>
        <begin position="50"/>
        <end position="63"/>
    </location>
</feature>
<evidence type="ECO:0000313" key="8">
    <source>
        <dbReference type="Proteomes" id="UP001140094"/>
    </source>
</evidence>
<reference evidence="7" key="1">
    <citation type="submission" date="2022-07" db="EMBL/GenBank/DDBJ databases">
        <title>Phylogenomic reconstructions and comparative analyses of Kickxellomycotina fungi.</title>
        <authorList>
            <person name="Reynolds N.K."/>
            <person name="Stajich J.E."/>
            <person name="Barry K."/>
            <person name="Grigoriev I.V."/>
            <person name="Crous P."/>
            <person name="Smith M.E."/>
        </authorList>
    </citation>
    <scope>NUCLEOTIDE SEQUENCE</scope>
    <source>
        <strain evidence="7">NRRL 1565</strain>
    </source>
</reference>
<keyword evidence="8" id="KW-1185">Reference proteome</keyword>
<gene>
    <name evidence="7" type="primary">PRO1_1</name>
    <name evidence="7" type="ORF">H4R20_002981</name>
</gene>
<evidence type="ECO:0000256" key="3">
    <source>
        <dbReference type="ARBA" id="ARBA00022777"/>
    </source>
</evidence>
<sequence>MSSSNTNRRRSGNKRSSARRGAQHRLAFSNDPESFDIHSSSSSSHASSSQLNKDSSPRQQAQRTHAKGRDPRATAGNDGVASSKDSTASPDEGLTIARSAPLKLSNSHFKKKTAHRQTQQDMQPPAASGMATPEHRATPELRSSPALNPVSHLSQEVGTSSQLDLGAPRPGHGRTPSVGTPGSASTSALRRNASSVLVTNVDKHGGPRRRRSKNSLRSKSRSQSQSRPVSPTSSVCSDISSVNGKSLTIVLKLGTSSICDPVTHMPMLANLSMLVETICKLKEQGHHVVLVSSGAVGVGLRRLHMPTKPKELAAIQVNIATAPNLR</sequence>
<name>A0A9W8LRT9_9FUNG</name>